<feature type="compositionally biased region" description="Low complexity" evidence="1">
    <location>
        <begin position="27"/>
        <end position="102"/>
    </location>
</feature>
<sequence length="351" mass="37689">MNRTPIAWMAAAICGMTAPAAWAQAAEPAAAPDAAKPAQDAQPAQPAQPTETAQPAEAMQPAEPATPQEAATEAEQPAAQEGAAPPADATALAATPVPTPGANAPTVPEPLPEPYAPERAAIEAVLDTGRMSDGFGGATAVALRGMMVTSYGIWQAELDRQSRFGFAGQYGALSLTRDLSEDYYVLVGAGTGNSELFSKWRVDVAGYRKFGPDRRFVAGIGAYYAQGQDSVRNDQGLVLSTLAYFPSVVLEGGLRFNRANPGMVFGPSQYIAATIGNDEKRALVLRVEHAREAYQVLTTGTERADYNSMSYAIQWRERVARDLLLIIGAQYYHNPFYNRTYGEIGFRWSFR</sequence>
<dbReference type="RefSeq" id="WP_260800549.1">
    <property type="nucleotide sequence ID" value="NZ_JAOCQJ010000005.1"/>
</dbReference>
<dbReference type="NCBIfam" id="TIGR04390">
    <property type="entry name" value="OMP_YaiO_dom"/>
    <property type="match status" value="1"/>
</dbReference>
<dbReference type="InterPro" id="IPR030887">
    <property type="entry name" value="Beta-barrel_YaiO"/>
</dbReference>
<feature type="region of interest" description="Disordered" evidence="1">
    <location>
        <begin position="27"/>
        <end position="114"/>
    </location>
</feature>
<dbReference type="Proteomes" id="UP001164374">
    <property type="component" value="Unassembled WGS sequence"/>
</dbReference>
<comment type="caution">
    <text evidence="4">The sequence shown here is derived from an EMBL/GenBank/DDBJ whole genome shotgun (WGS) entry which is preliminary data.</text>
</comment>
<dbReference type="AlphaFoldDB" id="A0AAE3LEK5"/>
<dbReference type="Pfam" id="PF19413">
    <property type="entry name" value="YaiO"/>
    <property type="match status" value="1"/>
</dbReference>
<feature type="signal peptide" evidence="2">
    <location>
        <begin position="1"/>
        <end position="25"/>
    </location>
</feature>
<protein>
    <submittedName>
        <fullName evidence="4">YaiO family outer membrane beta-barrel protein</fullName>
    </submittedName>
</protein>
<accession>A0AAE3LEK5</accession>
<feature type="chain" id="PRO_5042008504" evidence="2">
    <location>
        <begin position="26"/>
        <end position="351"/>
    </location>
</feature>
<evidence type="ECO:0000256" key="1">
    <source>
        <dbReference type="SAM" id="MobiDB-lite"/>
    </source>
</evidence>
<dbReference type="EMBL" id="JAOCQJ010000005">
    <property type="protein sequence ID" value="MCT7318362.1"/>
    <property type="molecule type" value="Genomic_DNA"/>
</dbReference>
<name>A0AAE3LEK5_9RALS</name>
<keyword evidence="2" id="KW-0732">Signal</keyword>
<evidence type="ECO:0000313" key="4">
    <source>
        <dbReference type="EMBL" id="MCT7318362.1"/>
    </source>
</evidence>
<reference evidence="4" key="2">
    <citation type="submission" date="2023-02" db="EMBL/GenBank/DDBJ databases">
        <authorList>
            <person name="Lu C.-H."/>
        </authorList>
    </citation>
    <scope>NUCLEOTIDE SEQUENCE</scope>
    <source>
        <strain evidence="4">22TCCZM01-4</strain>
    </source>
</reference>
<proteinExistence type="predicted"/>
<evidence type="ECO:0000256" key="2">
    <source>
        <dbReference type="SAM" id="SignalP"/>
    </source>
</evidence>
<evidence type="ECO:0000259" key="3">
    <source>
        <dbReference type="Pfam" id="PF19413"/>
    </source>
</evidence>
<evidence type="ECO:0000313" key="5">
    <source>
        <dbReference type="Proteomes" id="UP001164374"/>
    </source>
</evidence>
<reference evidence="4" key="1">
    <citation type="journal article" date="2023" name="Front. Microbiol.">
        <title>Ralstonia chuxiongensis sp. nov., Ralstonia mojiangensis sp. nov., and Ralstonia soli sp. nov., isolated from tobacco fields, are three novel species in the family Burkholderiaceae.</title>
        <authorList>
            <person name="Lu C.H."/>
            <person name="Zhang Y.Y."/>
            <person name="Jiang N."/>
            <person name="Chen W."/>
            <person name="Shao X."/>
            <person name="Zhao Z.M."/>
            <person name="Lu W.L."/>
            <person name="Hu X."/>
            <person name="Xi Y.X."/>
            <person name="Zou S.Y."/>
            <person name="Wei Q.J."/>
            <person name="Lin Z.L."/>
            <person name="Gong L."/>
            <person name="Gai X.T."/>
            <person name="Zhang L.Q."/>
            <person name="Li J.Y."/>
            <person name="Jin Y."/>
            <person name="Xia Z.Y."/>
        </authorList>
    </citation>
    <scope>NUCLEOTIDE SEQUENCE</scope>
    <source>
        <strain evidence="4">22TCCZM01-4</strain>
    </source>
</reference>
<feature type="domain" description="YaiO beta-barrel" evidence="3">
    <location>
        <begin position="130"/>
        <end position="295"/>
    </location>
</feature>
<organism evidence="4 5">
    <name type="scientific">Ralstonia mojiangensis</name>
    <dbReference type="NCBI Taxonomy" id="2953895"/>
    <lineage>
        <taxon>Bacteria</taxon>
        <taxon>Pseudomonadati</taxon>
        <taxon>Pseudomonadota</taxon>
        <taxon>Betaproteobacteria</taxon>
        <taxon>Burkholderiales</taxon>
        <taxon>Burkholderiaceae</taxon>
        <taxon>Ralstonia</taxon>
    </lineage>
</organism>
<gene>
    <name evidence="4" type="ORF">N5I87_20280</name>
</gene>